<gene>
    <name evidence="4" type="ORF">Z517_12286</name>
</gene>
<dbReference type="InterPro" id="IPR024884">
    <property type="entry name" value="NAPE-PLD"/>
</dbReference>
<dbReference type="HOGENOM" id="CLU_020884_2_0_1"/>
<dbReference type="RefSeq" id="XP_013278154.1">
    <property type="nucleotide sequence ID" value="XM_013422700.1"/>
</dbReference>
<accession>A0A0D2D9R4</accession>
<dbReference type="GO" id="GO:0070291">
    <property type="term" value="P:N-acylethanolamine metabolic process"/>
    <property type="evidence" value="ECO:0007669"/>
    <property type="project" value="TreeGrafter"/>
</dbReference>
<dbReference type="InterPro" id="IPR036866">
    <property type="entry name" value="RibonucZ/Hydroxyglut_hydro"/>
</dbReference>
<dbReference type="PIRSF" id="PIRSF038896">
    <property type="entry name" value="NAPE-PLD"/>
    <property type="match status" value="1"/>
</dbReference>
<feature type="binding site" evidence="1">
    <location>
        <position position="341"/>
    </location>
    <ligand>
        <name>an N-acyl-1,2-diacyl-sn-glycero-3-phosphoethanolamine</name>
        <dbReference type="ChEBI" id="CHEBI:62537"/>
    </ligand>
</feature>
<dbReference type="EMBL" id="KN846977">
    <property type="protein sequence ID" value="KIW74346.1"/>
    <property type="molecule type" value="Genomic_DNA"/>
</dbReference>
<dbReference type="GO" id="GO:0005737">
    <property type="term" value="C:cytoplasm"/>
    <property type="evidence" value="ECO:0007669"/>
    <property type="project" value="TreeGrafter"/>
</dbReference>
<dbReference type="OrthoDB" id="332863at2759"/>
<name>A0A0D2D9R4_9EURO</name>
<dbReference type="GO" id="GO:0070290">
    <property type="term" value="F:N-acylphosphatidylethanolamine-specific phospholipase D activity"/>
    <property type="evidence" value="ECO:0007669"/>
    <property type="project" value="InterPro"/>
</dbReference>
<dbReference type="InterPro" id="IPR001279">
    <property type="entry name" value="Metallo-B-lactamas"/>
</dbReference>
<proteinExistence type="predicted"/>
<keyword evidence="5" id="KW-1185">Reference proteome</keyword>
<feature type="domain" description="Metallo-beta-lactamase" evidence="3">
    <location>
        <begin position="113"/>
        <end position="364"/>
    </location>
</feature>
<dbReference type="Proteomes" id="UP000053029">
    <property type="component" value="Unassembled WGS sequence"/>
</dbReference>
<dbReference type="SUPFAM" id="SSF56281">
    <property type="entry name" value="Metallo-hydrolase/oxidoreductase"/>
    <property type="match status" value="1"/>
</dbReference>
<dbReference type="Gene3D" id="3.60.15.10">
    <property type="entry name" value="Ribonuclease Z/Hydroxyacylglutathione hydrolase-like"/>
    <property type="match status" value="1"/>
</dbReference>
<evidence type="ECO:0000256" key="1">
    <source>
        <dbReference type="PIRSR" id="PIRSR038896-50"/>
    </source>
</evidence>
<feature type="binding site" evidence="1">
    <location>
        <position position="158"/>
    </location>
    <ligand>
        <name>an N-acyl-1,2-diacyl-sn-glycero-3-phosphoethanolamine</name>
        <dbReference type="ChEBI" id="CHEBI:62537"/>
    </ligand>
</feature>
<evidence type="ECO:0000259" key="3">
    <source>
        <dbReference type="Pfam" id="PF12706"/>
    </source>
</evidence>
<dbReference type="GeneID" id="25311776"/>
<dbReference type="PANTHER" id="PTHR15032:SF27">
    <property type="entry name" value="N-ACYL-PHOSPHATIDYLETHANOLAMINE-HYDROLYZING PHOSPHOLIPASE D"/>
    <property type="match status" value="1"/>
</dbReference>
<organism evidence="4 5">
    <name type="scientific">Fonsecaea pedrosoi CBS 271.37</name>
    <dbReference type="NCBI Taxonomy" id="1442368"/>
    <lineage>
        <taxon>Eukaryota</taxon>
        <taxon>Fungi</taxon>
        <taxon>Dikarya</taxon>
        <taxon>Ascomycota</taxon>
        <taxon>Pezizomycotina</taxon>
        <taxon>Eurotiomycetes</taxon>
        <taxon>Chaetothyriomycetidae</taxon>
        <taxon>Chaetothyriales</taxon>
        <taxon>Herpotrichiellaceae</taxon>
        <taxon>Fonsecaea</taxon>
    </lineage>
</organism>
<dbReference type="PANTHER" id="PTHR15032">
    <property type="entry name" value="N-ACYL-PHOSPHATIDYLETHANOLAMINE-HYDROLYZING PHOSPHOLIPASE D"/>
    <property type="match status" value="1"/>
</dbReference>
<evidence type="ECO:0000313" key="5">
    <source>
        <dbReference type="Proteomes" id="UP000053029"/>
    </source>
</evidence>
<dbReference type="AlphaFoldDB" id="A0A0D2D9R4"/>
<evidence type="ECO:0000313" key="4">
    <source>
        <dbReference type="EMBL" id="KIW74346.1"/>
    </source>
</evidence>
<sequence>MNTTTSGPKWKSSRPAHHSNNSATAFVNPWPSAGTPTWAELVQSSFPLGWYTDDLSSHPKSRQLNVVIPDWGTAELEKKKLDKTNCVIGTWLGHASALVELPPLENPEHKSIWLLFDPIFSMRAGPTQNSGVARFKQAPCQPEDLPGCDAVFISHNHYDHLDAASIKGVLKKFPRAKFFVGLGIKQWMLSMGVPDAQTCEMDWWQNREYSLEDFGVQPTPASTNQIIFRFSCVPAQHNSARSPVDQGRTLWCGWVVERFLRSQDESSGSKATRQGVIYHAGDTGYRRTSRSEVVCPVFKEIGDKFGPIDLSFIPIWRGGTLGFFSYMGLRLSHNDIPAALHASPADAIAIHLDVQSRNTVGVHWGTFVGSSSEGYEAMIEFAEACENRAVETLDSESKGDHGRAGLLDIGASLAIRIF</sequence>
<evidence type="ECO:0000256" key="2">
    <source>
        <dbReference type="SAM" id="MobiDB-lite"/>
    </source>
</evidence>
<dbReference type="VEuPathDB" id="FungiDB:Z517_12286"/>
<feature type="region of interest" description="Disordered" evidence="2">
    <location>
        <begin position="1"/>
        <end position="27"/>
    </location>
</feature>
<dbReference type="Pfam" id="PF12706">
    <property type="entry name" value="Lactamase_B_2"/>
    <property type="match status" value="1"/>
</dbReference>
<reference evidence="4 5" key="1">
    <citation type="submission" date="2015-01" db="EMBL/GenBank/DDBJ databases">
        <title>The Genome Sequence of Fonsecaea pedrosoi CBS 271.37.</title>
        <authorList>
            <consortium name="The Broad Institute Genomics Platform"/>
            <person name="Cuomo C."/>
            <person name="de Hoog S."/>
            <person name="Gorbushina A."/>
            <person name="Stielow B."/>
            <person name="Teixiera M."/>
            <person name="Abouelleil A."/>
            <person name="Chapman S.B."/>
            <person name="Priest M."/>
            <person name="Young S.K."/>
            <person name="Wortman J."/>
            <person name="Nusbaum C."/>
            <person name="Birren B."/>
        </authorList>
    </citation>
    <scope>NUCLEOTIDE SEQUENCE [LARGE SCALE GENOMIC DNA]</scope>
    <source>
        <strain evidence="4 5">CBS 271.37</strain>
    </source>
</reference>
<dbReference type="GO" id="GO:0008270">
    <property type="term" value="F:zinc ion binding"/>
    <property type="evidence" value="ECO:0007669"/>
    <property type="project" value="InterPro"/>
</dbReference>
<dbReference type="GO" id="GO:0070292">
    <property type="term" value="P:N-acylphosphatidylethanolamine metabolic process"/>
    <property type="evidence" value="ECO:0007669"/>
    <property type="project" value="TreeGrafter"/>
</dbReference>
<protein>
    <submittedName>
        <fullName evidence="4">Unplaced genomic scaffold supercont1.9, whole genome shotgun sequence</fullName>
    </submittedName>
</protein>